<proteinExistence type="predicted"/>
<dbReference type="InterPro" id="IPR029063">
    <property type="entry name" value="SAM-dependent_MTases_sf"/>
</dbReference>
<dbReference type="AlphaFoldDB" id="T1CB06"/>
<dbReference type="PROSITE" id="PS00092">
    <property type="entry name" value="N6_MTASE"/>
    <property type="match status" value="1"/>
</dbReference>
<evidence type="ECO:0000256" key="2">
    <source>
        <dbReference type="ARBA" id="ARBA00022679"/>
    </source>
</evidence>
<accession>T1CB06</accession>
<dbReference type="GO" id="GO:0031167">
    <property type="term" value="P:rRNA methylation"/>
    <property type="evidence" value="ECO:0007669"/>
    <property type="project" value="InterPro"/>
</dbReference>
<dbReference type="InterPro" id="IPR004398">
    <property type="entry name" value="RNA_MeTrfase_RsmD"/>
</dbReference>
<reference evidence="4" key="1">
    <citation type="submission" date="2013-08" db="EMBL/GenBank/DDBJ databases">
        <authorList>
            <person name="Mendez C."/>
            <person name="Richter M."/>
            <person name="Ferrer M."/>
            <person name="Sanchez J."/>
        </authorList>
    </citation>
    <scope>NUCLEOTIDE SEQUENCE</scope>
</reference>
<name>T1CB06_9ZZZZ</name>
<organism evidence="4">
    <name type="scientific">mine drainage metagenome</name>
    <dbReference type="NCBI Taxonomy" id="410659"/>
    <lineage>
        <taxon>unclassified sequences</taxon>
        <taxon>metagenomes</taxon>
        <taxon>ecological metagenomes</taxon>
    </lineage>
</organism>
<dbReference type="EMBL" id="AUZY01004383">
    <property type="protein sequence ID" value="EQD63690.1"/>
    <property type="molecule type" value="Genomic_DNA"/>
</dbReference>
<evidence type="ECO:0000313" key="4">
    <source>
        <dbReference type="EMBL" id="EQD63690.1"/>
    </source>
</evidence>
<keyword evidence="2 4" id="KW-0808">Transferase</keyword>
<reference evidence="4" key="2">
    <citation type="journal article" date="2014" name="ISME J.">
        <title>Microbial stratification in low pH oxic and suboxic macroscopic growths along an acid mine drainage.</title>
        <authorList>
            <person name="Mendez-Garcia C."/>
            <person name="Mesa V."/>
            <person name="Sprenger R.R."/>
            <person name="Richter M."/>
            <person name="Diez M.S."/>
            <person name="Solano J."/>
            <person name="Bargiela R."/>
            <person name="Golyshina O.V."/>
            <person name="Manteca A."/>
            <person name="Ramos J.L."/>
            <person name="Gallego J.R."/>
            <person name="Llorente I."/>
            <person name="Martins Dos Santos V.A."/>
            <person name="Jensen O.N."/>
            <person name="Pelaez A.I."/>
            <person name="Sanchez J."/>
            <person name="Ferrer M."/>
        </authorList>
    </citation>
    <scope>NUCLEOTIDE SEQUENCE</scope>
</reference>
<dbReference type="GO" id="GO:0008168">
    <property type="term" value="F:methyltransferase activity"/>
    <property type="evidence" value="ECO:0007669"/>
    <property type="project" value="UniProtKB-KW"/>
</dbReference>
<dbReference type="NCBIfam" id="TIGR00095">
    <property type="entry name" value="16S rRNA (guanine(966)-N(2))-methyltransferase RsmD"/>
    <property type="match status" value="1"/>
</dbReference>
<dbReference type="Gene3D" id="3.40.50.150">
    <property type="entry name" value="Vaccinia Virus protein VP39"/>
    <property type="match status" value="1"/>
</dbReference>
<keyword evidence="1 4" id="KW-0489">Methyltransferase</keyword>
<dbReference type="PANTHER" id="PTHR43542:SF1">
    <property type="entry name" value="METHYLTRANSFERASE"/>
    <property type="match status" value="1"/>
</dbReference>
<evidence type="ECO:0000313" key="3">
    <source>
        <dbReference type="EMBL" id="EQD37005.1"/>
    </source>
</evidence>
<protein>
    <submittedName>
        <fullName evidence="4">Methyltransferase</fullName>
    </submittedName>
</protein>
<dbReference type="GO" id="GO:0003676">
    <property type="term" value="F:nucleic acid binding"/>
    <property type="evidence" value="ECO:0007669"/>
    <property type="project" value="InterPro"/>
</dbReference>
<dbReference type="PANTHER" id="PTHR43542">
    <property type="entry name" value="METHYLTRANSFERASE"/>
    <property type="match status" value="1"/>
</dbReference>
<dbReference type="PIRSF" id="PIRSF004553">
    <property type="entry name" value="CHP00095"/>
    <property type="match status" value="1"/>
</dbReference>
<dbReference type="InterPro" id="IPR002052">
    <property type="entry name" value="DNA_methylase_N6_adenine_CS"/>
</dbReference>
<dbReference type="Pfam" id="PF03602">
    <property type="entry name" value="Cons_hypoth95"/>
    <property type="match status" value="1"/>
</dbReference>
<dbReference type="CDD" id="cd02440">
    <property type="entry name" value="AdoMet_MTases"/>
    <property type="match status" value="1"/>
</dbReference>
<evidence type="ECO:0000256" key="1">
    <source>
        <dbReference type="ARBA" id="ARBA00022603"/>
    </source>
</evidence>
<sequence length="200" mass="21227">MGACMSRARSAAARVAPPGRVRIIAGSLRGSRLAVPDLPGLRPTPDRVRETLFNWLQPLLPGARCLDLYAGSGALGIEALSRGAQSVCMVEREPTLVAALRANLDRLGQHAGTVVQAAALDYLARAPQPFDVVFLDPPYAADAWSVAALALRPWLAPRARVYVEHPAAAPAPLLPAHWQALRGARAGAVGYALYRVDTLS</sequence>
<dbReference type="SUPFAM" id="SSF53335">
    <property type="entry name" value="S-adenosyl-L-methionine-dependent methyltransferases"/>
    <property type="match status" value="1"/>
</dbReference>
<gene>
    <name evidence="4" type="ORF">B1B_06911</name>
    <name evidence="3" type="ORF">B2A_11911</name>
</gene>
<comment type="caution">
    <text evidence="4">The sequence shown here is derived from an EMBL/GenBank/DDBJ whole genome shotgun (WGS) entry which is preliminary data.</text>
</comment>
<dbReference type="EMBL" id="AUZZ01008610">
    <property type="protein sequence ID" value="EQD37005.1"/>
    <property type="molecule type" value="Genomic_DNA"/>
</dbReference>